<evidence type="ECO:0000256" key="2">
    <source>
        <dbReference type="SAM" id="SignalP"/>
    </source>
</evidence>
<organism evidence="3 4">
    <name type="scientific">Qipengyuania psychrotolerans</name>
    <dbReference type="NCBI Taxonomy" id="2867238"/>
    <lineage>
        <taxon>Bacteria</taxon>
        <taxon>Pseudomonadati</taxon>
        <taxon>Pseudomonadota</taxon>
        <taxon>Alphaproteobacteria</taxon>
        <taxon>Sphingomonadales</taxon>
        <taxon>Erythrobacteraceae</taxon>
        <taxon>Qipengyuania</taxon>
    </lineage>
</organism>
<dbReference type="Proteomes" id="UP000824280">
    <property type="component" value="Chromosome"/>
</dbReference>
<reference evidence="3 4" key="1">
    <citation type="submission" date="2021-08" db="EMBL/GenBank/DDBJ databases">
        <title>Comparative Genomics Analysis of the Genus Qipengyuania Reveals Extensive Genetic Diversity and Metabolic Versatility, Including the Description of Fifteen Novel Species.</title>
        <authorList>
            <person name="Liu Y."/>
        </authorList>
    </citation>
    <scope>NUCLEOTIDE SEQUENCE [LARGE SCALE GENOMIC DNA]</scope>
    <source>
        <strain evidence="3 4">1XM2-8</strain>
    </source>
</reference>
<protein>
    <submittedName>
        <fullName evidence="3">Alpha/beta hydrolase</fullName>
    </submittedName>
</protein>
<feature type="signal peptide" evidence="2">
    <location>
        <begin position="1"/>
        <end position="22"/>
    </location>
</feature>
<dbReference type="RefSeq" id="WP_221422216.1">
    <property type="nucleotide sequence ID" value="NZ_CP081297.1"/>
</dbReference>
<evidence type="ECO:0000313" key="3">
    <source>
        <dbReference type="EMBL" id="QZD86673.1"/>
    </source>
</evidence>
<dbReference type="GO" id="GO:0016787">
    <property type="term" value="F:hydrolase activity"/>
    <property type="evidence" value="ECO:0007669"/>
    <property type="project" value="UniProtKB-KW"/>
</dbReference>
<evidence type="ECO:0000256" key="1">
    <source>
        <dbReference type="SAM" id="MobiDB-lite"/>
    </source>
</evidence>
<accession>A0ABX8ZHC9</accession>
<feature type="region of interest" description="Disordered" evidence="1">
    <location>
        <begin position="282"/>
        <end position="302"/>
    </location>
</feature>
<proteinExistence type="predicted"/>
<dbReference type="EMBL" id="CP081297">
    <property type="protein sequence ID" value="QZD86673.1"/>
    <property type="molecule type" value="Genomic_DNA"/>
</dbReference>
<keyword evidence="4" id="KW-1185">Reference proteome</keyword>
<feature type="chain" id="PRO_5045502471" evidence="2">
    <location>
        <begin position="23"/>
        <end position="302"/>
    </location>
</feature>
<sequence>MLRAALLLLALLAPAFASPAAAQSLGLVKLPAVFVSQPVVQQMHGGAAIAPINRAVAAPTIAAGPIASPSVYAPAPAPAAPKFVPRPVPQPQSYSAIPARFPIIDTSLRNYSNGIAQYGPFRVIDDNRVALIGETDAASPRWFSVMLRRHPEISQLDMVECPGTRDDIANLKVGRMIRAAGIATHVPRRGSVRSGAVELFLAGAVRDIADGAEFAVHSWMDEHGREAMDFGADAPQNRRYLAYYREMGMSERDAREFYNFTNSVPHRDARWLGAREMRRWTGDGASERGQPQRARQIAYAGV</sequence>
<name>A0ABX8ZHC9_9SPHN</name>
<keyword evidence="2" id="KW-0732">Signal</keyword>
<evidence type="ECO:0000313" key="4">
    <source>
        <dbReference type="Proteomes" id="UP000824280"/>
    </source>
</evidence>
<gene>
    <name evidence="3" type="ORF">K3166_10700</name>
</gene>
<keyword evidence="3" id="KW-0378">Hydrolase</keyword>